<dbReference type="InterPro" id="IPR005662">
    <property type="entry name" value="GTPase_Era-like"/>
</dbReference>
<reference evidence="12 13" key="1">
    <citation type="submission" date="2015-08" db="EMBL/GenBank/DDBJ databases">
        <authorList>
            <person name="Babu N.S."/>
            <person name="Beckwith C.J."/>
            <person name="Beseler K.G."/>
            <person name="Brison A."/>
            <person name="Carone J.V."/>
            <person name="Caskin T.P."/>
            <person name="Diamond M."/>
            <person name="Durham M.E."/>
            <person name="Foxe J.M."/>
            <person name="Go M."/>
            <person name="Henderson B.A."/>
            <person name="Jones I.B."/>
            <person name="McGettigan J.A."/>
            <person name="Micheletti S.J."/>
            <person name="Nasrallah M.E."/>
            <person name="Ortiz D."/>
            <person name="Piller C.R."/>
            <person name="Privatt S.R."/>
            <person name="Schneider S.L."/>
            <person name="Sharp S."/>
            <person name="Smith T.C."/>
            <person name="Stanton J.D."/>
            <person name="Ullery H.E."/>
            <person name="Wilson R.J."/>
            <person name="Serrano M.G."/>
            <person name="Buck G."/>
            <person name="Lee V."/>
            <person name="Wang Y."/>
            <person name="Carvalho R."/>
            <person name="Voegtly L."/>
            <person name="Shi R."/>
            <person name="Duckworth R."/>
            <person name="Johnson A."/>
            <person name="Loviza R."/>
            <person name="Walstead R."/>
            <person name="Shah Z."/>
            <person name="Kiflezghi M."/>
            <person name="Wade K."/>
            <person name="Ball S.L."/>
            <person name="Bradley K.W."/>
            <person name="Asai D.J."/>
            <person name="Bowman C.A."/>
            <person name="Russell D.A."/>
            <person name="Pope W.H."/>
            <person name="Jacobs-Sera D."/>
            <person name="Hendrix R.W."/>
            <person name="Hatfull G.F."/>
        </authorList>
    </citation>
    <scope>NUCLEOTIDE SEQUENCE [LARGE SCALE GENOMIC DNA]</scope>
    <source>
        <strain evidence="12 13">DSM 27648</strain>
    </source>
</reference>
<evidence type="ECO:0000259" key="10">
    <source>
        <dbReference type="PROSITE" id="PS50823"/>
    </source>
</evidence>
<dbReference type="NCBIfam" id="TIGR00436">
    <property type="entry name" value="era"/>
    <property type="match status" value="1"/>
</dbReference>
<evidence type="ECO:0000256" key="8">
    <source>
        <dbReference type="RuleBase" id="RU003761"/>
    </source>
</evidence>
<dbReference type="STRING" id="1391654.AKJ09_08380"/>
<evidence type="ECO:0000256" key="6">
    <source>
        <dbReference type="HAMAP-Rule" id="MF_00367"/>
    </source>
</evidence>
<dbReference type="PROSITE" id="PS50823">
    <property type="entry name" value="KH_TYPE_2"/>
    <property type="match status" value="1"/>
</dbReference>
<dbReference type="PANTHER" id="PTHR42698">
    <property type="entry name" value="GTPASE ERA"/>
    <property type="match status" value="1"/>
</dbReference>
<feature type="region of interest" description="G1" evidence="7">
    <location>
        <begin position="41"/>
        <end position="48"/>
    </location>
</feature>
<dbReference type="InterPro" id="IPR009019">
    <property type="entry name" value="KH_sf_prok-type"/>
</dbReference>
<evidence type="ECO:0000256" key="4">
    <source>
        <dbReference type="ARBA" id="ARBA00022884"/>
    </source>
</evidence>
<evidence type="ECO:0000256" key="7">
    <source>
        <dbReference type="PROSITE-ProRule" id="PRU01050"/>
    </source>
</evidence>
<name>A0A0K1Q7U5_9BACT</name>
<dbReference type="InterPro" id="IPR030388">
    <property type="entry name" value="G_ERA_dom"/>
</dbReference>
<evidence type="ECO:0000259" key="11">
    <source>
        <dbReference type="PROSITE" id="PS51713"/>
    </source>
</evidence>
<keyword evidence="6" id="KW-0690">Ribosome biogenesis</keyword>
<dbReference type="GO" id="GO:0070181">
    <property type="term" value="F:small ribosomal subunit rRNA binding"/>
    <property type="evidence" value="ECO:0007669"/>
    <property type="project" value="UniProtKB-UniRule"/>
</dbReference>
<evidence type="ECO:0000256" key="5">
    <source>
        <dbReference type="ARBA" id="ARBA00023134"/>
    </source>
</evidence>
<dbReference type="HAMAP" id="MF_00367">
    <property type="entry name" value="GTPase_Era"/>
    <property type="match status" value="1"/>
</dbReference>
<accession>A0A0K1Q7U5</accession>
<dbReference type="PROSITE" id="PS51713">
    <property type="entry name" value="G_ERA"/>
    <property type="match status" value="1"/>
</dbReference>
<gene>
    <name evidence="6" type="primary">era</name>
    <name evidence="12" type="ORF">AKJ09_08380</name>
</gene>
<dbReference type="GO" id="GO:0005525">
    <property type="term" value="F:GTP binding"/>
    <property type="evidence" value="ECO:0007669"/>
    <property type="project" value="UniProtKB-UniRule"/>
</dbReference>
<feature type="compositionally biased region" description="Low complexity" evidence="9">
    <location>
        <begin position="20"/>
        <end position="29"/>
    </location>
</feature>
<feature type="domain" description="KH type-2" evidence="10">
    <location>
        <begin position="237"/>
        <end position="313"/>
    </location>
</feature>
<comment type="similarity">
    <text evidence="1 6 7 8">Belongs to the TRAFAC class TrmE-Era-EngA-EngB-Septin-like GTPase superfamily. Era GTPase family.</text>
</comment>
<feature type="region of interest" description="Disordered" evidence="9">
    <location>
        <begin position="332"/>
        <end position="403"/>
    </location>
</feature>
<comment type="subcellular location">
    <subcellularLocation>
        <location evidence="6">Cytoplasm</location>
    </subcellularLocation>
    <subcellularLocation>
        <location evidence="6">Cell membrane</location>
        <topology evidence="6">Peripheral membrane protein</topology>
    </subcellularLocation>
</comment>
<dbReference type="EMBL" id="CP012333">
    <property type="protein sequence ID" value="AKV01717.1"/>
    <property type="molecule type" value="Genomic_DNA"/>
</dbReference>
<dbReference type="Pfam" id="PF01926">
    <property type="entry name" value="MMR_HSR1"/>
    <property type="match status" value="1"/>
</dbReference>
<dbReference type="NCBIfam" id="TIGR00231">
    <property type="entry name" value="small_GTP"/>
    <property type="match status" value="1"/>
</dbReference>
<comment type="function">
    <text evidence="6">An essential GTPase that binds both GDP and GTP, with rapid nucleotide exchange. Plays a role in 16S rRNA processing and 30S ribosomal subunit biogenesis and possibly also in cell cycle regulation and energy metabolism.</text>
</comment>
<dbReference type="GO" id="GO:0000028">
    <property type="term" value="P:ribosomal small subunit assembly"/>
    <property type="evidence" value="ECO:0007669"/>
    <property type="project" value="TreeGrafter"/>
</dbReference>
<dbReference type="SUPFAM" id="SSF52540">
    <property type="entry name" value="P-loop containing nucleoside triphosphate hydrolases"/>
    <property type="match status" value="1"/>
</dbReference>
<dbReference type="Gene3D" id="3.30.300.20">
    <property type="match status" value="1"/>
</dbReference>
<keyword evidence="6" id="KW-0699">rRNA-binding</keyword>
<dbReference type="PATRIC" id="fig|1391654.3.peg.8491"/>
<dbReference type="GO" id="GO:0005829">
    <property type="term" value="C:cytosol"/>
    <property type="evidence" value="ECO:0007669"/>
    <property type="project" value="TreeGrafter"/>
</dbReference>
<feature type="binding site" evidence="6">
    <location>
        <begin position="88"/>
        <end position="92"/>
    </location>
    <ligand>
        <name>GTP</name>
        <dbReference type="ChEBI" id="CHEBI:37565"/>
    </ligand>
</feature>
<sequence length="403" mass="43893">MPASPASRSKSARSKDGSRARTAARAPVRAPGRAGTIALLGRPNVGKSTLLNAILGERIAIVSHHPQTTRDRIAGILTRENTQFVFFDTPGVHRAKSKLGERMNELASAAAEDCDVVLFMTDADVREGKAPSIREEDRTILASIPENKPTILLVNKIDRVQPRALLFPFLEAYGALRSFDAVVPVSALKADGVERILTEIAKHLPEGEHLYGEEELSDKPVRFFVSEFIREQVLRRTREEVPHGVAVSVDSFEEGPKVVRIAVTVHVAKDSHKAIIIGDGGKMLREIGIAARRRAEQMIGQQVHLETFVRATPRWFDDPARLADLGYIEGEKGRTKRRSAARKAQQAKAKKGLPGRAGAPALKTSHVTPQSTQATKKDAQEKGPTEPRGGAGKTRSNARGHAS</sequence>
<dbReference type="InterPro" id="IPR006073">
    <property type="entry name" value="GTP-bd"/>
</dbReference>
<feature type="region of interest" description="G4" evidence="7">
    <location>
        <begin position="155"/>
        <end position="158"/>
    </location>
</feature>
<dbReference type="SUPFAM" id="SSF54814">
    <property type="entry name" value="Prokaryotic type KH domain (KH-domain type II)"/>
    <property type="match status" value="1"/>
</dbReference>
<dbReference type="PANTHER" id="PTHR42698:SF1">
    <property type="entry name" value="GTPASE ERA, MITOCHONDRIAL"/>
    <property type="match status" value="1"/>
</dbReference>
<dbReference type="RefSeq" id="WP_169928197.1">
    <property type="nucleotide sequence ID" value="NZ_CP012333.1"/>
</dbReference>
<dbReference type="InterPro" id="IPR004044">
    <property type="entry name" value="KH_dom_type_2"/>
</dbReference>
<evidence type="ECO:0000256" key="2">
    <source>
        <dbReference type="ARBA" id="ARBA00020484"/>
    </source>
</evidence>
<protein>
    <recommendedName>
        <fullName evidence="2 6">GTPase Era</fullName>
    </recommendedName>
</protein>
<dbReference type="GO" id="GO:0003924">
    <property type="term" value="F:GTPase activity"/>
    <property type="evidence" value="ECO:0007669"/>
    <property type="project" value="UniProtKB-UniRule"/>
</dbReference>
<dbReference type="GO" id="GO:0043024">
    <property type="term" value="F:ribosomal small subunit binding"/>
    <property type="evidence" value="ECO:0007669"/>
    <property type="project" value="TreeGrafter"/>
</dbReference>
<keyword evidence="6" id="KW-0963">Cytoplasm</keyword>
<dbReference type="Gene3D" id="3.40.50.300">
    <property type="entry name" value="P-loop containing nucleotide triphosphate hydrolases"/>
    <property type="match status" value="1"/>
</dbReference>
<keyword evidence="3 6" id="KW-0547">Nucleotide-binding</keyword>
<feature type="compositionally biased region" description="Polar residues" evidence="9">
    <location>
        <begin position="365"/>
        <end position="374"/>
    </location>
</feature>
<feature type="domain" description="Era-type G" evidence="11">
    <location>
        <begin position="33"/>
        <end position="206"/>
    </location>
</feature>
<dbReference type="GO" id="GO:0005886">
    <property type="term" value="C:plasma membrane"/>
    <property type="evidence" value="ECO:0007669"/>
    <property type="project" value="UniProtKB-SubCell"/>
</dbReference>
<feature type="compositionally biased region" description="Basic and acidic residues" evidence="9">
    <location>
        <begin position="375"/>
        <end position="385"/>
    </location>
</feature>
<keyword evidence="5 6" id="KW-0342">GTP-binding</keyword>
<organism evidence="12 13">
    <name type="scientific">Labilithrix luteola</name>
    <dbReference type="NCBI Taxonomy" id="1391654"/>
    <lineage>
        <taxon>Bacteria</taxon>
        <taxon>Pseudomonadati</taxon>
        <taxon>Myxococcota</taxon>
        <taxon>Polyangia</taxon>
        <taxon>Polyangiales</taxon>
        <taxon>Labilitrichaceae</taxon>
        <taxon>Labilithrix</taxon>
    </lineage>
</organism>
<keyword evidence="6" id="KW-0472">Membrane</keyword>
<dbReference type="InterPro" id="IPR015946">
    <property type="entry name" value="KH_dom-like_a/b"/>
</dbReference>
<dbReference type="KEGG" id="llu:AKJ09_08380"/>
<dbReference type="Pfam" id="PF07650">
    <property type="entry name" value="KH_2"/>
    <property type="match status" value="1"/>
</dbReference>
<feature type="region of interest" description="G5" evidence="7">
    <location>
        <begin position="185"/>
        <end position="187"/>
    </location>
</feature>
<dbReference type="CDD" id="cd22534">
    <property type="entry name" value="KH-II_Era"/>
    <property type="match status" value="1"/>
</dbReference>
<keyword evidence="13" id="KW-1185">Reference proteome</keyword>
<feature type="binding site" evidence="6">
    <location>
        <begin position="41"/>
        <end position="48"/>
    </location>
    <ligand>
        <name>GTP</name>
        <dbReference type="ChEBI" id="CHEBI:37565"/>
    </ligand>
</feature>
<feature type="region of interest" description="G2" evidence="7">
    <location>
        <begin position="67"/>
        <end position="71"/>
    </location>
</feature>
<dbReference type="Proteomes" id="UP000064967">
    <property type="component" value="Chromosome"/>
</dbReference>
<dbReference type="CDD" id="cd04163">
    <property type="entry name" value="Era"/>
    <property type="match status" value="1"/>
</dbReference>
<evidence type="ECO:0000313" key="13">
    <source>
        <dbReference type="Proteomes" id="UP000064967"/>
    </source>
</evidence>
<feature type="region of interest" description="Disordered" evidence="9">
    <location>
        <begin position="1"/>
        <end position="29"/>
    </location>
</feature>
<evidence type="ECO:0000256" key="3">
    <source>
        <dbReference type="ARBA" id="ARBA00022741"/>
    </source>
</evidence>
<feature type="binding site" evidence="6">
    <location>
        <begin position="155"/>
        <end position="158"/>
    </location>
    <ligand>
        <name>GTP</name>
        <dbReference type="ChEBI" id="CHEBI:37565"/>
    </ligand>
</feature>
<evidence type="ECO:0000256" key="9">
    <source>
        <dbReference type="SAM" id="MobiDB-lite"/>
    </source>
</evidence>
<keyword evidence="6" id="KW-1003">Cell membrane</keyword>
<feature type="region of interest" description="G3" evidence="7">
    <location>
        <begin position="88"/>
        <end position="91"/>
    </location>
</feature>
<dbReference type="AlphaFoldDB" id="A0A0K1Q7U5"/>
<evidence type="ECO:0000256" key="1">
    <source>
        <dbReference type="ARBA" id="ARBA00007921"/>
    </source>
</evidence>
<evidence type="ECO:0000313" key="12">
    <source>
        <dbReference type="EMBL" id="AKV01717.1"/>
    </source>
</evidence>
<dbReference type="InterPro" id="IPR027417">
    <property type="entry name" value="P-loop_NTPase"/>
</dbReference>
<proteinExistence type="inferred from homology"/>
<dbReference type="InterPro" id="IPR005225">
    <property type="entry name" value="Small_GTP-bd"/>
</dbReference>
<dbReference type="NCBIfam" id="NF000908">
    <property type="entry name" value="PRK00089.1"/>
    <property type="match status" value="1"/>
</dbReference>
<dbReference type="PRINTS" id="PR00326">
    <property type="entry name" value="GTP1OBG"/>
</dbReference>
<comment type="subunit">
    <text evidence="6">Monomer.</text>
</comment>
<keyword evidence="4 6" id="KW-0694">RNA-binding</keyword>